<dbReference type="RefSeq" id="WP_092836357.1">
    <property type="nucleotide sequence ID" value="NZ_FNJL01000021.1"/>
</dbReference>
<keyword evidence="2" id="KW-1185">Reference proteome</keyword>
<sequence length="242" mass="26765">MKRSELYVKVWAKPMTQLAAELGISDVGLAKACRRHAVPAPPRGYWAKLKAGQKPAQTPLPTPELDVVVHFATNDPEERERQKVMERKRAETLKEDAAAAVVNVAAQFSEVLDDAHPLVKSTQRYCDRIPKLIVQYKRRGVSAWSSTKQEDRPPSDNHGRYSLLHHGLLDITASLEAMDWVLRFHASIFRGLVAGGMAIARREAPTGRPIGRSEGPAIEARFKGETFTIQFIPGLSAGLLGL</sequence>
<proteinExistence type="predicted"/>
<gene>
    <name evidence="1" type="ORF">SAMN04489708_12181</name>
</gene>
<organism evidence="1 2">
    <name type="scientific">Paracidovorax cattleyae</name>
    <dbReference type="NCBI Taxonomy" id="80868"/>
    <lineage>
        <taxon>Bacteria</taxon>
        <taxon>Pseudomonadati</taxon>
        <taxon>Pseudomonadota</taxon>
        <taxon>Betaproteobacteria</taxon>
        <taxon>Burkholderiales</taxon>
        <taxon>Comamonadaceae</taxon>
        <taxon>Paracidovorax</taxon>
    </lineage>
</organism>
<accession>A0A1H0USP9</accession>
<dbReference type="AlphaFoldDB" id="A0A1H0USP9"/>
<evidence type="ECO:0000313" key="2">
    <source>
        <dbReference type="Proteomes" id="UP000199317"/>
    </source>
</evidence>
<evidence type="ECO:0000313" key="1">
    <source>
        <dbReference type="EMBL" id="SDP69151.1"/>
    </source>
</evidence>
<dbReference type="Proteomes" id="UP000199317">
    <property type="component" value="Unassembled WGS sequence"/>
</dbReference>
<dbReference type="EMBL" id="FNJL01000021">
    <property type="protein sequence ID" value="SDP69151.1"/>
    <property type="molecule type" value="Genomic_DNA"/>
</dbReference>
<reference evidence="2" key="1">
    <citation type="submission" date="2016-10" db="EMBL/GenBank/DDBJ databases">
        <authorList>
            <person name="Varghese N."/>
            <person name="Submissions S."/>
        </authorList>
    </citation>
    <scope>NUCLEOTIDE SEQUENCE [LARGE SCALE GENOMIC DNA]</scope>
    <source>
        <strain evidence="2">DSM 17101</strain>
    </source>
</reference>
<protein>
    <submittedName>
        <fullName evidence="1">Uncharacterized protein</fullName>
    </submittedName>
</protein>
<name>A0A1H0USP9_9BURK</name>